<evidence type="ECO:0008006" key="2">
    <source>
        <dbReference type="Google" id="ProtNLM"/>
    </source>
</evidence>
<name>A0A218MN04_9VIRU</name>
<sequence>MSLIVKRFDYTKLSRTSLDGKRVYACPDGNAVASVTTILDSTKDKTHLIEWRKRVGEETAKRITKEASGMGTRMHKYIENYINDGTWGTPGSNPYSQQAFKMAQVVHNNALKDVDEIWGSEVGLYFPKIYAGTTDCVGQYKGNPCIIDFKQTNKPKKKEWVEDYFLQLVAYAEAHNEVYGTDIKEGHVFMCSRKLDYQQFDITPITYNHYKKEWWNRVEEYYIKHAV</sequence>
<dbReference type="PANTHER" id="PTHR31340:SF3">
    <property type="entry name" value="MITOCHONDRIAL GENOME MAINTENANCE EXONUCLEASE 1"/>
    <property type="match status" value="1"/>
</dbReference>
<accession>A0A218MN04</accession>
<proteinExistence type="predicted"/>
<protein>
    <recommendedName>
        <fullName evidence="2">Exonuclease</fullName>
    </recommendedName>
</protein>
<reference evidence="1" key="1">
    <citation type="submission" date="2016-10" db="EMBL/GenBank/DDBJ databases">
        <authorList>
            <person name="Varghese N."/>
        </authorList>
    </citation>
    <scope>NUCLEOTIDE SEQUENCE</scope>
</reference>
<dbReference type="Gene3D" id="3.90.320.10">
    <property type="match status" value="1"/>
</dbReference>
<dbReference type="InterPro" id="IPR011604">
    <property type="entry name" value="PDDEXK-like_dom_sf"/>
</dbReference>
<organism evidence="1">
    <name type="scientific">uncultured virus</name>
    <dbReference type="NCBI Taxonomy" id="340016"/>
    <lineage>
        <taxon>Viruses</taxon>
        <taxon>environmental samples</taxon>
    </lineage>
</organism>
<dbReference type="PANTHER" id="PTHR31340">
    <property type="entry name" value="MITOCHONDRIAL GENOME MAINTENANCE EXONUCLEASE 1"/>
    <property type="match status" value="1"/>
</dbReference>
<dbReference type="EMBL" id="KY052848">
    <property type="protein sequence ID" value="ASF00663.1"/>
    <property type="molecule type" value="Genomic_DNA"/>
</dbReference>
<evidence type="ECO:0000313" key="1">
    <source>
        <dbReference type="EMBL" id="ASF00663.1"/>
    </source>
</evidence>
<reference evidence="1" key="2">
    <citation type="journal article" date="2017" name="Nat. Commun.">
        <title>Single-virus genomics reveals hidden cosmopolitan and abundant viruses.</title>
        <authorList>
            <person name="Martinez-Hernandez F."/>
            <person name="Fornas O."/>
            <person name="Lluesma Gomez M."/>
            <person name="Bolduc B."/>
            <person name="de la Cruz Pena M.J."/>
            <person name="Martinez J.M."/>
            <person name="Anton J."/>
            <person name="Gasol J.M."/>
            <person name="Rosselli R."/>
            <person name="Rodriguez-Valera F."/>
            <person name="Sullivan M.B."/>
            <person name="Acinas S.G."/>
            <person name="Martinez-Garcia M."/>
        </authorList>
    </citation>
    <scope>NUCLEOTIDE SEQUENCE</scope>
</reference>
<dbReference type="GO" id="GO:0008297">
    <property type="term" value="F:single-stranded DNA exodeoxyribonuclease activity"/>
    <property type="evidence" value="ECO:0007669"/>
    <property type="project" value="TreeGrafter"/>
</dbReference>